<dbReference type="PRINTS" id="PR00035">
    <property type="entry name" value="HTHGNTR"/>
</dbReference>
<dbReference type="PANTHER" id="PTHR43537">
    <property type="entry name" value="TRANSCRIPTIONAL REGULATOR, GNTR FAMILY"/>
    <property type="match status" value="1"/>
</dbReference>
<feature type="domain" description="HTH gntR-type" evidence="4">
    <location>
        <begin position="15"/>
        <end position="82"/>
    </location>
</feature>
<keyword evidence="6" id="KW-1185">Reference proteome</keyword>
<dbReference type="RefSeq" id="WP_165119290.1">
    <property type="nucleotide sequence ID" value="NZ_JAAKZG010000007.1"/>
</dbReference>
<evidence type="ECO:0000313" key="5">
    <source>
        <dbReference type="EMBL" id="NGN42924.1"/>
    </source>
</evidence>
<keyword evidence="1" id="KW-0805">Transcription regulation</keyword>
<evidence type="ECO:0000313" key="6">
    <source>
        <dbReference type="Proteomes" id="UP000481252"/>
    </source>
</evidence>
<dbReference type="Gene3D" id="1.10.10.10">
    <property type="entry name" value="Winged helix-like DNA-binding domain superfamily/Winged helix DNA-binding domain"/>
    <property type="match status" value="1"/>
</dbReference>
<dbReference type="AlphaFoldDB" id="A0A7C9V8C8"/>
<keyword evidence="2" id="KW-0238">DNA-binding</keyword>
<accession>A0A7C9V8C8</accession>
<dbReference type="CDD" id="cd07377">
    <property type="entry name" value="WHTH_GntR"/>
    <property type="match status" value="1"/>
</dbReference>
<dbReference type="Pfam" id="PF00392">
    <property type="entry name" value="GntR"/>
    <property type="match status" value="1"/>
</dbReference>
<protein>
    <submittedName>
        <fullName evidence="5">GntR family transcriptional regulator</fullName>
    </submittedName>
</protein>
<dbReference type="GO" id="GO:0003677">
    <property type="term" value="F:DNA binding"/>
    <property type="evidence" value="ECO:0007669"/>
    <property type="project" value="UniProtKB-KW"/>
</dbReference>
<organism evidence="5 6">
    <name type="scientific">Mesorhizobium zhangyense</name>
    <dbReference type="NCBI Taxonomy" id="1776730"/>
    <lineage>
        <taxon>Bacteria</taxon>
        <taxon>Pseudomonadati</taxon>
        <taxon>Pseudomonadota</taxon>
        <taxon>Alphaproteobacteria</taxon>
        <taxon>Hyphomicrobiales</taxon>
        <taxon>Phyllobacteriaceae</taxon>
        <taxon>Mesorhizobium</taxon>
    </lineage>
</organism>
<comment type="caution">
    <text evidence="5">The sequence shown here is derived from an EMBL/GenBank/DDBJ whole genome shotgun (WGS) entry which is preliminary data.</text>
</comment>
<dbReference type="InterPro" id="IPR000524">
    <property type="entry name" value="Tscrpt_reg_HTH_GntR"/>
</dbReference>
<sequence>MTIAKRSLRVDRPEKTLRELALESLRDAILDSHFKPGARLVERDLCTQLGVSRTIVREVLRHLESEGLVATVGTRGPVVAETTADQALQIYEIRGALEGMAAKLCAQKRDGRISEDLQAALERIKAGYQKKKMDRVLAETTEFYRILFAGAEREVAWGIVSSLTARINRLRSMTIKTEGRDVEGPKQMQHIVDAIRGGDGEGAYRAAQDHITLASSIARQLLAEAAGA</sequence>
<keyword evidence="3" id="KW-0804">Transcription</keyword>
<gene>
    <name evidence="5" type="ORF">G6N74_17785</name>
</gene>
<dbReference type="Proteomes" id="UP000481252">
    <property type="component" value="Unassembled WGS sequence"/>
</dbReference>
<evidence type="ECO:0000256" key="2">
    <source>
        <dbReference type="ARBA" id="ARBA00023125"/>
    </source>
</evidence>
<dbReference type="InterPro" id="IPR036388">
    <property type="entry name" value="WH-like_DNA-bd_sf"/>
</dbReference>
<dbReference type="InterPro" id="IPR036390">
    <property type="entry name" value="WH_DNA-bd_sf"/>
</dbReference>
<dbReference type="InterPro" id="IPR008920">
    <property type="entry name" value="TF_FadR/GntR_C"/>
</dbReference>
<evidence type="ECO:0000256" key="3">
    <source>
        <dbReference type="ARBA" id="ARBA00023163"/>
    </source>
</evidence>
<evidence type="ECO:0000256" key="1">
    <source>
        <dbReference type="ARBA" id="ARBA00023015"/>
    </source>
</evidence>
<dbReference type="InterPro" id="IPR011711">
    <property type="entry name" value="GntR_C"/>
</dbReference>
<dbReference type="SUPFAM" id="SSF48008">
    <property type="entry name" value="GntR ligand-binding domain-like"/>
    <property type="match status" value="1"/>
</dbReference>
<reference evidence="5 6" key="1">
    <citation type="submission" date="2020-02" db="EMBL/GenBank/DDBJ databases">
        <title>Genome sequence of the type strain CGMCC 1.15528 of Mesorhizobium zhangyense.</title>
        <authorList>
            <person name="Gao J."/>
            <person name="Sun J."/>
        </authorList>
    </citation>
    <scope>NUCLEOTIDE SEQUENCE [LARGE SCALE GENOMIC DNA]</scope>
    <source>
        <strain evidence="5 6">CGMCC 1.15528</strain>
    </source>
</reference>
<dbReference type="SMART" id="SM00345">
    <property type="entry name" value="HTH_GNTR"/>
    <property type="match status" value="1"/>
</dbReference>
<dbReference type="EMBL" id="JAAKZG010000007">
    <property type="protein sequence ID" value="NGN42924.1"/>
    <property type="molecule type" value="Genomic_DNA"/>
</dbReference>
<dbReference type="Pfam" id="PF07729">
    <property type="entry name" value="FCD"/>
    <property type="match status" value="1"/>
</dbReference>
<name>A0A7C9V8C8_9HYPH</name>
<dbReference type="PANTHER" id="PTHR43537:SF24">
    <property type="entry name" value="GLUCONATE OPERON TRANSCRIPTIONAL REPRESSOR"/>
    <property type="match status" value="1"/>
</dbReference>
<dbReference type="PROSITE" id="PS50949">
    <property type="entry name" value="HTH_GNTR"/>
    <property type="match status" value="1"/>
</dbReference>
<proteinExistence type="predicted"/>
<dbReference type="GO" id="GO:0003700">
    <property type="term" value="F:DNA-binding transcription factor activity"/>
    <property type="evidence" value="ECO:0007669"/>
    <property type="project" value="InterPro"/>
</dbReference>
<dbReference type="SMART" id="SM00895">
    <property type="entry name" value="FCD"/>
    <property type="match status" value="1"/>
</dbReference>
<dbReference type="Gene3D" id="1.20.120.530">
    <property type="entry name" value="GntR ligand-binding domain-like"/>
    <property type="match status" value="1"/>
</dbReference>
<dbReference type="SUPFAM" id="SSF46785">
    <property type="entry name" value="Winged helix' DNA-binding domain"/>
    <property type="match status" value="1"/>
</dbReference>
<evidence type="ECO:0000259" key="4">
    <source>
        <dbReference type="PROSITE" id="PS50949"/>
    </source>
</evidence>